<dbReference type="PANTHER" id="PTHR33917">
    <property type="entry name" value="PROTEIN EXECUTER 1, CHLOROPLASTIC"/>
    <property type="match status" value="1"/>
</dbReference>
<name>A0AAV8P0V1_ENSVE</name>
<reference evidence="2 3" key="1">
    <citation type="submission" date="2022-12" db="EMBL/GenBank/DDBJ databases">
        <title>Chromosome-scale assembly of the Ensete ventricosum genome.</title>
        <authorList>
            <person name="Dussert Y."/>
            <person name="Stocks J."/>
            <person name="Wendawek A."/>
            <person name="Woldeyes F."/>
            <person name="Nichols R.A."/>
            <person name="Borrell J.S."/>
        </authorList>
    </citation>
    <scope>NUCLEOTIDE SEQUENCE [LARGE SCALE GENOMIC DNA]</scope>
    <source>
        <strain evidence="3">cv. Maze</strain>
        <tissue evidence="2">Seeds</tissue>
    </source>
</reference>
<dbReference type="Proteomes" id="UP001222027">
    <property type="component" value="Unassembled WGS sequence"/>
</dbReference>
<evidence type="ECO:0008006" key="4">
    <source>
        <dbReference type="Google" id="ProtNLM"/>
    </source>
</evidence>
<comment type="caution">
    <text evidence="2">The sequence shown here is derived from an EMBL/GenBank/DDBJ whole genome shotgun (WGS) entry which is preliminary data.</text>
</comment>
<dbReference type="InterPro" id="IPR044680">
    <property type="entry name" value="EX1/2"/>
</dbReference>
<dbReference type="EMBL" id="JAQQAF010000009">
    <property type="protein sequence ID" value="KAJ8458001.1"/>
    <property type="molecule type" value="Genomic_DNA"/>
</dbReference>
<dbReference type="Pfam" id="PF12014">
    <property type="entry name" value="Cyclin_D1_bind"/>
    <property type="match status" value="1"/>
</dbReference>
<dbReference type="GO" id="GO:0042651">
    <property type="term" value="C:thylakoid membrane"/>
    <property type="evidence" value="ECO:0007669"/>
    <property type="project" value="TreeGrafter"/>
</dbReference>
<dbReference type="PANTHER" id="PTHR33917:SF2">
    <property type="entry name" value="PROTEIN EXECUTER 2, CHLOROPLASTIC"/>
    <property type="match status" value="1"/>
</dbReference>
<sequence>MVVANACAAAAAAATAALLRPPPSREARHLSLAGPALRRPILLGAERGAPSLSLRCSNSATTSGGGDGGGSCSHWDWNRWSQHFSDTDQAESLSSALKFQLQEAIEKEDFLEAAKLKRAIAEATSKDVVAEVLSAWKNAIKEERYYDASRLSKVAGSQLIGWWACRAEYSDDPFGRIVQITPAFGRYVAKSYSPRQLLNGSSGSPLFEIFIVRDHDGIFKTQVVALQRVTENLTQFRSSVLKTIDHPAASSSKYSSTEINPTSEVAADNSDDVTEEKREKRAMEASSKDNINNEDSSVDTFINFLKERIPGFEVKVVNVTVADEIKMAIESLGQLVKEDDDKNASSKDTKYEDRKSENIQGKMLSADGDTDSNESKDTAQVFVGGVTYNKEDGLSKSYMRVPAEMNDVKKDSFILHVRGKGGETGSGELKPSKIRVAAAAAESASDLMPSDLAKAFLRGEKAIKVSKEVREVIKLALSHAQRRNRLSKTTFFNRIINDNRGLDPFEGLYVGAFGPYGTEVVHLRHKYGNWNDVNGLNSDMSFFEYVEAIKLTGDLNVPAGQVTFRAKIGKKYHLPNNGFYPEELGVVSIYKGQGRIAEPGFKNPRWVDGELLQLSGKGLGPYIRGMLLGFLYVVPAQSFLVLLQPLRLPD</sequence>
<feature type="compositionally biased region" description="Polar residues" evidence="1">
    <location>
        <begin position="251"/>
        <end position="263"/>
    </location>
</feature>
<feature type="region of interest" description="Disordered" evidence="1">
    <location>
        <begin position="251"/>
        <end position="292"/>
    </location>
</feature>
<feature type="region of interest" description="Disordered" evidence="1">
    <location>
        <begin position="338"/>
        <end position="376"/>
    </location>
</feature>
<accession>A0AAV8P0V1</accession>
<evidence type="ECO:0000313" key="3">
    <source>
        <dbReference type="Proteomes" id="UP001222027"/>
    </source>
</evidence>
<keyword evidence="3" id="KW-1185">Reference proteome</keyword>
<dbReference type="GO" id="GO:0010343">
    <property type="term" value="P:singlet oxygen-mediated programmed cell death"/>
    <property type="evidence" value="ECO:0007669"/>
    <property type="project" value="InterPro"/>
</dbReference>
<evidence type="ECO:0000256" key="1">
    <source>
        <dbReference type="SAM" id="MobiDB-lite"/>
    </source>
</evidence>
<gene>
    <name evidence="2" type="ORF">OPV22_030927</name>
</gene>
<proteinExistence type="predicted"/>
<feature type="compositionally biased region" description="Basic and acidic residues" evidence="1">
    <location>
        <begin position="275"/>
        <end position="287"/>
    </location>
</feature>
<protein>
    <recommendedName>
        <fullName evidence="4">UVR domain-containing protein</fullName>
    </recommendedName>
</protein>
<feature type="compositionally biased region" description="Basic and acidic residues" evidence="1">
    <location>
        <begin position="338"/>
        <end position="357"/>
    </location>
</feature>
<organism evidence="2 3">
    <name type="scientific">Ensete ventricosum</name>
    <name type="common">Abyssinian banana</name>
    <name type="synonym">Musa ensete</name>
    <dbReference type="NCBI Taxonomy" id="4639"/>
    <lineage>
        <taxon>Eukaryota</taxon>
        <taxon>Viridiplantae</taxon>
        <taxon>Streptophyta</taxon>
        <taxon>Embryophyta</taxon>
        <taxon>Tracheophyta</taxon>
        <taxon>Spermatophyta</taxon>
        <taxon>Magnoliopsida</taxon>
        <taxon>Liliopsida</taxon>
        <taxon>Zingiberales</taxon>
        <taxon>Musaceae</taxon>
        <taxon>Ensete</taxon>
    </lineage>
</organism>
<evidence type="ECO:0000313" key="2">
    <source>
        <dbReference type="EMBL" id="KAJ8458001.1"/>
    </source>
</evidence>
<dbReference type="AlphaFoldDB" id="A0AAV8P0V1"/>